<dbReference type="Proteomes" id="UP000801864">
    <property type="component" value="Unassembled WGS sequence"/>
</dbReference>
<keyword evidence="3" id="KW-1185">Reference proteome</keyword>
<dbReference type="AlphaFoldDB" id="A0A9P5CB57"/>
<name>A0A9P5CB57_9HYPO</name>
<dbReference type="Pfam" id="PF13001">
    <property type="entry name" value="ECM29_N"/>
    <property type="match status" value="1"/>
</dbReference>
<proteinExistence type="predicted"/>
<evidence type="ECO:0000313" key="2">
    <source>
        <dbReference type="EMBL" id="KAF3065627.1"/>
    </source>
</evidence>
<feature type="domain" description="Proteasome component Ecm29 N-terminal" evidence="1">
    <location>
        <begin position="25"/>
        <end position="86"/>
    </location>
</feature>
<comment type="caution">
    <text evidence="2">The sequence shown here is derived from an EMBL/GenBank/DDBJ whole genome shotgun (WGS) entry which is preliminary data.</text>
</comment>
<dbReference type="EMBL" id="QLNT01000018">
    <property type="protein sequence ID" value="KAF3065627.1"/>
    <property type="molecule type" value="Genomic_DNA"/>
</dbReference>
<evidence type="ECO:0000259" key="1">
    <source>
        <dbReference type="Pfam" id="PF13001"/>
    </source>
</evidence>
<protein>
    <recommendedName>
        <fullName evidence="1">Proteasome component Ecm29 N-terminal domain-containing protein</fullName>
    </recommendedName>
</protein>
<sequence length="93" mass="10512">MPRPLIVEIPYIPSPTFPEEKRKIFFVESLGTDKIFQSISQLETKAVSFLASVAFTDEEKRFSAPYTLSSPDTRVASLAEEIIKRTLGSRMKT</sequence>
<gene>
    <name evidence="2" type="ORF">CFAM422_009681</name>
</gene>
<dbReference type="InterPro" id="IPR024372">
    <property type="entry name" value="Ecm29_N"/>
</dbReference>
<evidence type="ECO:0000313" key="3">
    <source>
        <dbReference type="Proteomes" id="UP000801864"/>
    </source>
</evidence>
<dbReference type="GO" id="GO:0043248">
    <property type="term" value="P:proteasome assembly"/>
    <property type="evidence" value="ECO:0007669"/>
    <property type="project" value="InterPro"/>
</dbReference>
<dbReference type="GO" id="GO:0060090">
    <property type="term" value="F:molecular adaptor activity"/>
    <property type="evidence" value="ECO:0007669"/>
    <property type="project" value="InterPro"/>
</dbReference>
<organism evidence="2 3">
    <name type="scientific">Trichoderma lentiforme</name>
    <dbReference type="NCBI Taxonomy" id="1567552"/>
    <lineage>
        <taxon>Eukaryota</taxon>
        <taxon>Fungi</taxon>
        <taxon>Dikarya</taxon>
        <taxon>Ascomycota</taxon>
        <taxon>Pezizomycotina</taxon>
        <taxon>Sordariomycetes</taxon>
        <taxon>Hypocreomycetidae</taxon>
        <taxon>Hypocreales</taxon>
        <taxon>Hypocreaceae</taxon>
        <taxon>Trichoderma</taxon>
    </lineage>
</organism>
<accession>A0A9P5CB57</accession>
<reference evidence="2 3" key="1">
    <citation type="submission" date="2018-06" db="EMBL/GenBank/DDBJ databases">
        <title>Genome analysis of cellulolytic fungus Trichoderma lentiforme CFAM-422.</title>
        <authorList>
            <person name="Steindorff A.S."/>
            <person name="Formighieri E.F."/>
            <person name="Midorikawa G.E.O."/>
            <person name="Tamietti M.S."/>
            <person name="Ramos E.Z."/>
            <person name="Silva A.S."/>
            <person name="Bon E.P.S."/>
            <person name="Mendes T.D."/>
            <person name="Damaso M.C.T."/>
            <person name="Favaro L.C.L."/>
        </authorList>
    </citation>
    <scope>NUCLEOTIDE SEQUENCE [LARGE SCALE GENOMIC DNA]</scope>
    <source>
        <strain evidence="2 3">CFAM-422</strain>
    </source>
</reference>